<dbReference type="EMBL" id="RCML01000312">
    <property type="protein sequence ID" value="KAG2981279.1"/>
    <property type="molecule type" value="Genomic_DNA"/>
</dbReference>
<sequence>MLLRSSEHGRHAAGKAATVVSATAFSFETLSTRTEKTSADGTVPEPTESRWLYSVIGATNANREPFKDPTPELAKVLQEALDADLLDSRLNDEQKELLLALLESFRDLFVETSLKPGRTDMLEFSIDMGDHSLIKQRPYRVSMAEGDVMDAAI</sequence>
<dbReference type="AlphaFoldDB" id="A0A8T0Y4E2"/>
<evidence type="ECO:0000313" key="6">
    <source>
        <dbReference type="Proteomes" id="UP000735874"/>
    </source>
</evidence>
<proteinExistence type="predicted"/>
<dbReference type="EMBL" id="RCMI01000692">
    <property type="protein sequence ID" value="KAG2900577.1"/>
    <property type="molecule type" value="Genomic_DNA"/>
</dbReference>
<dbReference type="Proteomes" id="UP000736787">
    <property type="component" value="Unassembled WGS sequence"/>
</dbReference>
<evidence type="ECO:0000313" key="5">
    <source>
        <dbReference type="EMBL" id="KAG3212234.1"/>
    </source>
</evidence>
<evidence type="ECO:0000313" key="1">
    <source>
        <dbReference type="EMBL" id="KAG2828814.1"/>
    </source>
</evidence>
<dbReference type="EMBL" id="RCMG01001378">
    <property type="protein sequence ID" value="KAG2828814.1"/>
    <property type="molecule type" value="Genomic_DNA"/>
</dbReference>
<dbReference type="Proteomes" id="UP000760860">
    <property type="component" value="Unassembled WGS sequence"/>
</dbReference>
<comment type="caution">
    <text evidence="1">The sequence shown here is derived from an EMBL/GenBank/DDBJ whole genome shotgun (WGS) entry which is preliminary data.</text>
</comment>
<evidence type="ECO:0000313" key="2">
    <source>
        <dbReference type="EMBL" id="KAG2900577.1"/>
    </source>
</evidence>
<dbReference type="EMBL" id="RCMV01000862">
    <property type="protein sequence ID" value="KAG3212234.1"/>
    <property type="molecule type" value="Genomic_DNA"/>
</dbReference>
<evidence type="ECO:0000313" key="4">
    <source>
        <dbReference type="EMBL" id="KAG2981279.1"/>
    </source>
</evidence>
<dbReference type="Proteomes" id="UP000697107">
    <property type="component" value="Unassembled WGS sequence"/>
</dbReference>
<gene>
    <name evidence="1" type="ORF">PC113_g21390</name>
    <name evidence="2" type="ORF">PC115_g16151</name>
    <name evidence="3" type="ORF">PC117_g18576</name>
    <name evidence="4" type="ORF">PC118_g10706</name>
    <name evidence="5" type="ORF">PC129_g16808</name>
</gene>
<dbReference type="Proteomes" id="UP000774804">
    <property type="component" value="Unassembled WGS sequence"/>
</dbReference>
<dbReference type="Proteomes" id="UP000735874">
    <property type="component" value="Unassembled WGS sequence"/>
</dbReference>
<protein>
    <submittedName>
        <fullName evidence="1">Uncharacterized protein</fullName>
    </submittedName>
</protein>
<evidence type="ECO:0000313" key="3">
    <source>
        <dbReference type="EMBL" id="KAG2913465.1"/>
    </source>
</evidence>
<organism evidence="1 6">
    <name type="scientific">Phytophthora cactorum</name>
    <dbReference type="NCBI Taxonomy" id="29920"/>
    <lineage>
        <taxon>Eukaryota</taxon>
        <taxon>Sar</taxon>
        <taxon>Stramenopiles</taxon>
        <taxon>Oomycota</taxon>
        <taxon>Peronosporomycetes</taxon>
        <taxon>Peronosporales</taxon>
        <taxon>Peronosporaceae</taxon>
        <taxon>Phytophthora</taxon>
    </lineage>
</organism>
<name>A0A8T0Y4E2_9STRA</name>
<accession>A0A8T0Y4E2</accession>
<reference evidence="1" key="1">
    <citation type="submission" date="2018-10" db="EMBL/GenBank/DDBJ databases">
        <title>Effector identification in a new, highly contiguous assembly of the strawberry crown rot pathogen Phytophthora cactorum.</title>
        <authorList>
            <person name="Armitage A.D."/>
            <person name="Nellist C.F."/>
            <person name="Bates H."/>
            <person name="Vickerstaff R.J."/>
            <person name="Harrison R.J."/>
        </authorList>
    </citation>
    <scope>NUCLEOTIDE SEQUENCE</scope>
    <source>
        <strain evidence="1">15-7</strain>
        <strain evidence="2">4032</strain>
        <strain evidence="3">4040</strain>
        <strain evidence="4">P415</strain>
        <strain evidence="5">P421</strain>
    </source>
</reference>
<dbReference type="EMBL" id="RCMK01000757">
    <property type="protein sequence ID" value="KAG2913465.1"/>
    <property type="molecule type" value="Genomic_DNA"/>
</dbReference>
<dbReference type="VEuPathDB" id="FungiDB:PC110_g2793"/>